<accession>A0ABS6T047</accession>
<evidence type="ECO:0000259" key="1">
    <source>
        <dbReference type="Pfam" id="PF01814"/>
    </source>
</evidence>
<protein>
    <submittedName>
        <fullName evidence="2">Hemerythrin domain-containing protein</fullName>
    </submittedName>
</protein>
<dbReference type="RefSeq" id="WP_218391804.1">
    <property type="nucleotide sequence ID" value="NZ_JAHUZE010000002.1"/>
</dbReference>
<feature type="domain" description="Hemerythrin-like" evidence="1">
    <location>
        <begin position="39"/>
        <end position="181"/>
    </location>
</feature>
<proteinExistence type="predicted"/>
<keyword evidence="3" id="KW-1185">Reference proteome</keyword>
<dbReference type="Proteomes" id="UP000756530">
    <property type="component" value="Unassembled WGS sequence"/>
</dbReference>
<dbReference type="InterPro" id="IPR012312">
    <property type="entry name" value="Hemerythrin-like"/>
</dbReference>
<name>A0ABS6T047_9RHOB</name>
<gene>
    <name evidence="2" type="ORF">KJP28_06710</name>
</gene>
<evidence type="ECO:0000313" key="3">
    <source>
        <dbReference type="Proteomes" id="UP000756530"/>
    </source>
</evidence>
<sequence>MNTEDDLEGRDGLPHDLRVLAELYPRADWTAHANFNELTAFWLDRHGMFRKVIGELTEKTQGMLDGEIDPMRYGAVTSRYTGFFLDGLHGHHTIEDHHYFPQLAPLDSRVVRAFDLLDRDHHALDHHMRALANATNAVLRPLQEGKDTRDVSGKLLETQEDFSRFLHRHLEDEEEIVVPLILEYGPDIH</sequence>
<comment type="caution">
    <text evidence="2">The sequence shown here is derived from an EMBL/GenBank/DDBJ whole genome shotgun (WGS) entry which is preliminary data.</text>
</comment>
<evidence type="ECO:0000313" key="2">
    <source>
        <dbReference type="EMBL" id="MBV7378613.1"/>
    </source>
</evidence>
<dbReference type="EMBL" id="JAHUZE010000002">
    <property type="protein sequence ID" value="MBV7378613.1"/>
    <property type="molecule type" value="Genomic_DNA"/>
</dbReference>
<reference evidence="2 3" key="1">
    <citation type="submission" date="2021-05" db="EMBL/GenBank/DDBJ databases">
        <title>Culturable bacteria isolated from Daya Bay.</title>
        <authorList>
            <person name="Zheng W."/>
            <person name="Yu S."/>
            <person name="Huang Y."/>
        </authorList>
    </citation>
    <scope>NUCLEOTIDE SEQUENCE [LARGE SCALE GENOMIC DNA]</scope>
    <source>
        <strain evidence="2 3">DP4N28-5</strain>
    </source>
</reference>
<organism evidence="2 3">
    <name type="scientific">Maritimibacter dapengensis</name>
    <dbReference type="NCBI Taxonomy" id="2836868"/>
    <lineage>
        <taxon>Bacteria</taxon>
        <taxon>Pseudomonadati</taxon>
        <taxon>Pseudomonadota</taxon>
        <taxon>Alphaproteobacteria</taxon>
        <taxon>Rhodobacterales</taxon>
        <taxon>Roseobacteraceae</taxon>
        <taxon>Maritimibacter</taxon>
    </lineage>
</organism>
<dbReference type="Pfam" id="PF01814">
    <property type="entry name" value="Hemerythrin"/>
    <property type="match status" value="1"/>
</dbReference>